<name>A0A6J4LDV9_9BACT</name>
<sequence length="85" mass="9151">MRAPPVEPVQLFLVLAPGGAALSRCLEPGRDGIEPPRGFAARSARAGGACTVLELCRLHLHTRPAHAVVERRPRGRSNAGWRAHQ</sequence>
<organism evidence="1">
    <name type="scientific">uncultured Gemmatimonadaceae bacterium</name>
    <dbReference type="NCBI Taxonomy" id="246130"/>
    <lineage>
        <taxon>Bacteria</taxon>
        <taxon>Pseudomonadati</taxon>
        <taxon>Gemmatimonadota</taxon>
        <taxon>Gemmatimonadia</taxon>
        <taxon>Gemmatimonadales</taxon>
        <taxon>Gemmatimonadaceae</taxon>
        <taxon>environmental samples</taxon>
    </lineage>
</organism>
<reference evidence="1" key="1">
    <citation type="submission" date="2020-02" db="EMBL/GenBank/DDBJ databases">
        <authorList>
            <person name="Meier V. D."/>
        </authorList>
    </citation>
    <scope>NUCLEOTIDE SEQUENCE</scope>
    <source>
        <strain evidence="1">AVDCRST_MAG11</strain>
    </source>
</reference>
<dbReference type="AlphaFoldDB" id="A0A6J4LDV9"/>
<accession>A0A6J4LDV9</accession>
<evidence type="ECO:0000313" key="1">
    <source>
        <dbReference type="EMBL" id="CAA9328126.1"/>
    </source>
</evidence>
<proteinExistence type="predicted"/>
<dbReference type="EMBL" id="CADCTU010000534">
    <property type="protein sequence ID" value="CAA9328126.1"/>
    <property type="molecule type" value="Genomic_DNA"/>
</dbReference>
<gene>
    <name evidence="1" type="ORF">AVDCRST_MAG11-2338</name>
</gene>
<protein>
    <submittedName>
        <fullName evidence="1">Uncharacterized protein</fullName>
    </submittedName>
</protein>